<name>A0A6P0CD26_9RHOB</name>
<sequence length="145" mass="14859">MTAPNAPQIIHATTVSHHGRAAVILGPSGAGKSSLALQLISLGAELVSDDRTVLSKVGGILRADTPEAIAGLIEARGVGLLRIGHTGAVPVALVIDLSQTETLRLPHPHTHDLCGLSFPCLHNAPSPHFAAAILFCLSGSVNHNA</sequence>
<feature type="domain" description="HPr kinase/phosphorylase C-terminal" evidence="1">
    <location>
        <begin position="9"/>
        <end position="84"/>
    </location>
</feature>
<accession>A0A6P0CD26</accession>
<dbReference type="CDD" id="cd01918">
    <property type="entry name" value="HprK_C"/>
    <property type="match status" value="1"/>
</dbReference>
<dbReference type="InterPro" id="IPR011104">
    <property type="entry name" value="Hpr_kin/Pase_C"/>
</dbReference>
<dbReference type="InterPro" id="IPR027417">
    <property type="entry name" value="P-loop_NTPase"/>
</dbReference>
<dbReference type="Gene3D" id="3.40.50.300">
    <property type="entry name" value="P-loop containing nucleotide triphosphate hydrolases"/>
    <property type="match status" value="1"/>
</dbReference>
<gene>
    <name evidence="2" type="ORF">GV827_11495</name>
</gene>
<dbReference type="GO" id="GO:0006109">
    <property type="term" value="P:regulation of carbohydrate metabolic process"/>
    <property type="evidence" value="ECO:0007669"/>
    <property type="project" value="InterPro"/>
</dbReference>
<evidence type="ECO:0000313" key="2">
    <source>
        <dbReference type="EMBL" id="NEK23025.1"/>
    </source>
</evidence>
<dbReference type="GO" id="GO:0000155">
    <property type="term" value="F:phosphorelay sensor kinase activity"/>
    <property type="evidence" value="ECO:0007669"/>
    <property type="project" value="InterPro"/>
</dbReference>
<dbReference type="AlphaFoldDB" id="A0A6P0CD26"/>
<dbReference type="EMBL" id="JAABNT010000006">
    <property type="protein sequence ID" value="NEK23025.1"/>
    <property type="molecule type" value="Genomic_DNA"/>
</dbReference>
<keyword evidence="2" id="KW-0418">Kinase</keyword>
<organism evidence="2 3">
    <name type="scientific">Sulfitobacter sediminilitoris</name>
    <dbReference type="NCBI Taxonomy" id="2698830"/>
    <lineage>
        <taxon>Bacteria</taxon>
        <taxon>Pseudomonadati</taxon>
        <taxon>Pseudomonadota</taxon>
        <taxon>Alphaproteobacteria</taxon>
        <taxon>Rhodobacterales</taxon>
        <taxon>Roseobacteraceae</taxon>
        <taxon>Sulfitobacter</taxon>
    </lineage>
</organism>
<dbReference type="RefSeq" id="WP_164353949.1">
    <property type="nucleotide sequence ID" value="NZ_JAABNT010000006.1"/>
</dbReference>
<reference evidence="2 3" key="1">
    <citation type="submission" date="2020-01" db="EMBL/GenBank/DDBJ databases">
        <title>Sulfitobacter sediminilitoris sp. nov., isolated from a tidal flat.</title>
        <authorList>
            <person name="Park S."/>
            <person name="Yoon J.-H."/>
        </authorList>
    </citation>
    <scope>NUCLEOTIDE SEQUENCE [LARGE SCALE GENOMIC DNA]</scope>
    <source>
        <strain evidence="2 3">JBTF-M27</strain>
    </source>
</reference>
<dbReference type="Proteomes" id="UP000468591">
    <property type="component" value="Unassembled WGS sequence"/>
</dbReference>
<evidence type="ECO:0000259" key="1">
    <source>
        <dbReference type="Pfam" id="PF07475"/>
    </source>
</evidence>
<dbReference type="Pfam" id="PF07475">
    <property type="entry name" value="Hpr_kinase_C"/>
    <property type="match status" value="1"/>
</dbReference>
<dbReference type="GO" id="GO:0005524">
    <property type="term" value="F:ATP binding"/>
    <property type="evidence" value="ECO:0007669"/>
    <property type="project" value="InterPro"/>
</dbReference>
<keyword evidence="3" id="KW-1185">Reference proteome</keyword>
<comment type="caution">
    <text evidence="2">The sequence shown here is derived from an EMBL/GenBank/DDBJ whole genome shotgun (WGS) entry which is preliminary data.</text>
</comment>
<proteinExistence type="predicted"/>
<evidence type="ECO:0000313" key="3">
    <source>
        <dbReference type="Proteomes" id="UP000468591"/>
    </source>
</evidence>
<dbReference type="SUPFAM" id="SSF53795">
    <property type="entry name" value="PEP carboxykinase-like"/>
    <property type="match status" value="1"/>
</dbReference>
<protein>
    <submittedName>
        <fullName evidence="2">Serine kinase</fullName>
    </submittedName>
</protein>
<keyword evidence="2" id="KW-0808">Transferase</keyword>